<dbReference type="GO" id="GO:0008233">
    <property type="term" value="F:peptidase activity"/>
    <property type="evidence" value="ECO:0007669"/>
    <property type="project" value="UniProtKB-KW"/>
</dbReference>
<dbReference type="RefSeq" id="WP_184010270.1">
    <property type="nucleotide sequence ID" value="NZ_JACIJS010000004.1"/>
</dbReference>
<evidence type="ECO:0000256" key="2">
    <source>
        <dbReference type="ARBA" id="ARBA00022670"/>
    </source>
</evidence>
<comment type="caution">
    <text evidence="9">The sequence shown here is derived from an EMBL/GenBank/DDBJ whole genome shotgun (WGS) entry which is preliminary data.</text>
</comment>
<comment type="similarity">
    <text evidence="1 8">Belongs to the SOS response-associated peptidase family.</text>
</comment>
<keyword evidence="4 8" id="KW-0378">Hydrolase</keyword>
<evidence type="ECO:0000256" key="6">
    <source>
        <dbReference type="ARBA" id="ARBA00023125"/>
    </source>
</evidence>
<dbReference type="EMBL" id="JACIJS010000004">
    <property type="protein sequence ID" value="MBB5515541.1"/>
    <property type="molecule type" value="Genomic_DNA"/>
</dbReference>
<evidence type="ECO:0000256" key="7">
    <source>
        <dbReference type="ARBA" id="ARBA00023239"/>
    </source>
</evidence>
<keyword evidence="6" id="KW-0238">DNA-binding</keyword>
<keyword evidence="5" id="KW-0190">Covalent protein-DNA linkage</keyword>
<dbReference type="PANTHER" id="PTHR13604">
    <property type="entry name" value="DC12-RELATED"/>
    <property type="match status" value="1"/>
</dbReference>
<dbReference type="GO" id="GO:0106300">
    <property type="term" value="P:protein-DNA covalent cross-linking repair"/>
    <property type="evidence" value="ECO:0007669"/>
    <property type="project" value="InterPro"/>
</dbReference>
<name>A0A840WLW4_9RHOB</name>
<sequence length="212" mass="23431">MCGRFLLNTMQSEVARAFDAVEKLPPRRDPLPDIRPTQTIAVVRSGEDARVLAPMRWGFMPDWYAHWDDGPLLINARSETIAEKPAFRAACRARRCLIPANGFYEWQSVPHGKRVHHLAPAGEALFGFAGIWQPGRSKEGREMDTVAIVTCAAPAPLSHIHARMPVVIPADGYGLWLGEEGHGAARLMAAAPDDFWQVTPDRGPPDAKPRLL</sequence>
<keyword evidence="3" id="KW-0227">DNA damage</keyword>
<keyword evidence="7" id="KW-0456">Lyase</keyword>
<evidence type="ECO:0000256" key="3">
    <source>
        <dbReference type="ARBA" id="ARBA00022763"/>
    </source>
</evidence>
<keyword evidence="2 8" id="KW-0645">Protease</keyword>
<dbReference type="EC" id="3.4.-.-" evidence="8"/>
<dbReference type="Pfam" id="PF02586">
    <property type="entry name" value="SRAP"/>
    <property type="match status" value="1"/>
</dbReference>
<gene>
    <name evidence="9" type="ORF">FHS89_001553</name>
</gene>
<dbReference type="SUPFAM" id="SSF143081">
    <property type="entry name" value="BB1717-like"/>
    <property type="match status" value="1"/>
</dbReference>
<proteinExistence type="inferred from homology"/>
<evidence type="ECO:0000313" key="9">
    <source>
        <dbReference type="EMBL" id="MBB5515541.1"/>
    </source>
</evidence>
<dbReference type="GO" id="GO:0016829">
    <property type="term" value="F:lyase activity"/>
    <property type="evidence" value="ECO:0007669"/>
    <property type="project" value="UniProtKB-KW"/>
</dbReference>
<evidence type="ECO:0000256" key="1">
    <source>
        <dbReference type="ARBA" id="ARBA00008136"/>
    </source>
</evidence>
<dbReference type="InterPro" id="IPR036590">
    <property type="entry name" value="SRAP-like"/>
</dbReference>
<reference evidence="9 10" key="1">
    <citation type="submission" date="2020-08" db="EMBL/GenBank/DDBJ databases">
        <title>Genomic Encyclopedia of Type Strains, Phase IV (KMG-IV): sequencing the most valuable type-strain genomes for metagenomic binning, comparative biology and taxonomic classification.</title>
        <authorList>
            <person name="Goeker M."/>
        </authorList>
    </citation>
    <scope>NUCLEOTIDE SEQUENCE [LARGE SCALE GENOMIC DNA]</scope>
    <source>
        <strain evidence="9 10">DSM 103377</strain>
    </source>
</reference>
<evidence type="ECO:0000256" key="8">
    <source>
        <dbReference type="RuleBase" id="RU364100"/>
    </source>
</evidence>
<dbReference type="InterPro" id="IPR003738">
    <property type="entry name" value="SRAP"/>
</dbReference>
<dbReference type="PANTHER" id="PTHR13604:SF0">
    <property type="entry name" value="ABASIC SITE PROCESSING PROTEIN HMCES"/>
    <property type="match status" value="1"/>
</dbReference>
<dbReference type="AlphaFoldDB" id="A0A840WLW4"/>
<evidence type="ECO:0000256" key="4">
    <source>
        <dbReference type="ARBA" id="ARBA00022801"/>
    </source>
</evidence>
<protein>
    <recommendedName>
        <fullName evidence="8">Abasic site processing protein</fullName>
        <ecNumber evidence="8">3.4.-.-</ecNumber>
    </recommendedName>
</protein>
<dbReference type="GO" id="GO:0003697">
    <property type="term" value="F:single-stranded DNA binding"/>
    <property type="evidence" value="ECO:0007669"/>
    <property type="project" value="InterPro"/>
</dbReference>
<dbReference type="Gene3D" id="3.90.1680.10">
    <property type="entry name" value="SOS response associated peptidase-like"/>
    <property type="match status" value="1"/>
</dbReference>
<evidence type="ECO:0000313" key="10">
    <source>
        <dbReference type="Proteomes" id="UP000553766"/>
    </source>
</evidence>
<keyword evidence="10" id="KW-1185">Reference proteome</keyword>
<dbReference type="Proteomes" id="UP000553766">
    <property type="component" value="Unassembled WGS sequence"/>
</dbReference>
<dbReference type="GO" id="GO:0006508">
    <property type="term" value="P:proteolysis"/>
    <property type="evidence" value="ECO:0007669"/>
    <property type="project" value="UniProtKB-KW"/>
</dbReference>
<organism evidence="9 10">
    <name type="scientific">Rubricella aquisinus</name>
    <dbReference type="NCBI Taxonomy" id="2028108"/>
    <lineage>
        <taxon>Bacteria</taxon>
        <taxon>Pseudomonadati</taxon>
        <taxon>Pseudomonadota</taxon>
        <taxon>Alphaproteobacteria</taxon>
        <taxon>Rhodobacterales</taxon>
        <taxon>Paracoccaceae</taxon>
        <taxon>Rubricella</taxon>
    </lineage>
</organism>
<evidence type="ECO:0000256" key="5">
    <source>
        <dbReference type="ARBA" id="ARBA00023124"/>
    </source>
</evidence>
<accession>A0A840WLW4</accession>